<dbReference type="InterPro" id="IPR023485">
    <property type="entry name" value="Ptyr_pPase"/>
</dbReference>
<sequence>MGYRKIVIIGENNLCRSFMAEVTLKGLIKKKNITDIEVISRGLVVLFSEPVSPMAVEILGRHGYEIDQFRSAQLTEEDLESSDLALTMTEAQAEQVRNGFQAQTTCMSVGTFIDIEEEVPEVTEDTPEAFEKCFQSIESLMEAVADRVIGELLP</sequence>
<dbReference type="InterPro" id="IPR050438">
    <property type="entry name" value="LMW_PTPase"/>
</dbReference>
<proteinExistence type="predicted"/>
<dbReference type="GO" id="GO:0004725">
    <property type="term" value="F:protein tyrosine phosphatase activity"/>
    <property type="evidence" value="ECO:0007669"/>
    <property type="project" value="TreeGrafter"/>
</dbReference>
<dbReference type="SMART" id="SM00226">
    <property type="entry name" value="LMWPc"/>
    <property type="match status" value="1"/>
</dbReference>
<name>A0A9D2J6T8_9FIRM</name>
<dbReference type="SUPFAM" id="SSF52788">
    <property type="entry name" value="Phosphotyrosine protein phosphatases I"/>
    <property type="match status" value="1"/>
</dbReference>
<protein>
    <recommendedName>
        <fullName evidence="1">Phosphotyrosine protein phosphatase I domain-containing protein</fullName>
    </recommendedName>
</protein>
<dbReference type="PANTHER" id="PTHR11717:SF31">
    <property type="entry name" value="LOW MOLECULAR WEIGHT PROTEIN-TYROSINE-PHOSPHATASE ETP-RELATED"/>
    <property type="match status" value="1"/>
</dbReference>
<dbReference type="Gene3D" id="3.40.50.2300">
    <property type="match status" value="1"/>
</dbReference>
<reference evidence="2" key="2">
    <citation type="submission" date="2021-04" db="EMBL/GenBank/DDBJ databases">
        <authorList>
            <person name="Gilroy R."/>
        </authorList>
    </citation>
    <scope>NUCLEOTIDE SEQUENCE</scope>
    <source>
        <strain evidence="2">CHK179-28034</strain>
    </source>
</reference>
<gene>
    <name evidence="2" type="ORF">H9968_02565</name>
</gene>
<dbReference type="Proteomes" id="UP000824049">
    <property type="component" value="Unassembled WGS sequence"/>
</dbReference>
<dbReference type="AlphaFoldDB" id="A0A9D2J6T8"/>
<feature type="domain" description="Phosphotyrosine protein phosphatase I" evidence="1">
    <location>
        <begin position="4"/>
        <end position="147"/>
    </location>
</feature>
<comment type="caution">
    <text evidence="2">The sequence shown here is derived from an EMBL/GenBank/DDBJ whole genome shotgun (WGS) entry which is preliminary data.</text>
</comment>
<organism evidence="2 3">
    <name type="scientific">Candidatus Anaerobutyricum stercoris</name>
    <dbReference type="NCBI Taxonomy" id="2838457"/>
    <lineage>
        <taxon>Bacteria</taxon>
        <taxon>Bacillati</taxon>
        <taxon>Bacillota</taxon>
        <taxon>Clostridia</taxon>
        <taxon>Lachnospirales</taxon>
        <taxon>Lachnospiraceae</taxon>
        <taxon>Anaerobutyricum</taxon>
    </lineage>
</organism>
<reference evidence="2" key="1">
    <citation type="journal article" date="2021" name="PeerJ">
        <title>Extensive microbial diversity within the chicken gut microbiome revealed by metagenomics and culture.</title>
        <authorList>
            <person name="Gilroy R."/>
            <person name="Ravi A."/>
            <person name="Getino M."/>
            <person name="Pursley I."/>
            <person name="Horton D.L."/>
            <person name="Alikhan N.F."/>
            <person name="Baker D."/>
            <person name="Gharbi K."/>
            <person name="Hall N."/>
            <person name="Watson M."/>
            <person name="Adriaenssens E.M."/>
            <person name="Foster-Nyarko E."/>
            <person name="Jarju S."/>
            <person name="Secka A."/>
            <person name="Antonio M."/>
            <person name="Oren A."/>
            <person name="Chaudhuri R.R."/>
            <person name="La Ragione R."/>
            <person name="Hildebrand F."/>
            <person name="Pallen M.J."/>
        </authorList>
    </citation>
    <scope>NUCLEOTIDE SEQUENCE</scope>
    <source>
        <strain evidence="2">CHK179-28034</strain>
    </source>
</reference>
<evidence type="ECO:0000313" key="3">
    <source>
        <dbReference type="Proteomes" id="UP000824049"/>
    </source>
</evidence>
<evidence type="ECO:0000313" key="2">
    <source>
        <dbReference type="EMBL" id="HIZ38796.1"/>
    </source>
</evidence>
<accession>A0A9D2J6T8</accession>
<dbReference type="PANTHER" id="PTHR11717">
    <property type="entry name" value="LOW MOLECULAR WEIGHT PROTEIN TYROSINE PHOSPHATASE"/>
    <property type="match status" value="1"/>
</dbReference>
<dbReference type="Pfam" id="PF01451">
    <property type="entry name" value="LMWPc"/>
    <property type="match status" value="1"/>
</dbReference>
<dbReference type="EMBL" id="DXBR01000033">
    <property type="protein sequence ID" value="HIZ38796.1"/>
    <property type="molecule type" value="Genomic_DNA"/>
</dbReference>
<dbReference type="InterPro" id="IPR036196">
    <property type="entry name" value="Ptyr_pPase_sf"/>
</dbReference>
<evidence type="ECO:0000259" key="1">
    <source>
        <dbReference type="SMART" id="SM00226"/>
    </source>
</evidence>